<dbReference type="GO" id="GO:0008270">
    <property type="term" value="F:zinc ion binding"/>
    <property type="evidence" value="ECO:0007669"/>
    <property type="project" value="InterPro"/>
</dbReference>
<keyword evidence="15" id="KW-1185">Reference proteome</keyword>
<dbReference type="PROSITE" id="PS00743">
    <property type="entry name" value="BETA_LACTAMASE_B_1"/>
    <property type="match status" value="1"/>
</dbReference>
<sequence length="293" mass="30755">MRRAPLLLLASTLACALPAMAADPLPQAHGYATPDSWRQPVEPFAIAENTWYIGTEGLAALLVKTDEGAVLVDGGVASAAGMLLDHMAALGVEPGELKYILHSHAHGDHAGPLAAVRRATGATLVSNAESAVLLARGGSDDIHYGDGILFPPVQADRLLQDGEVVTLGGVEFTAHFTPAHTPGSLSWTWTDSRDGAPLRIAYVDSVSAPDYRLLDNPRHPRIVEDYRAGFAAIRALPCDLLIAPHPGGVGWAPAATGDKHPEPMSCRELADTAAAKLDGQIAEQVAARDEAAR</sequence>
<evidence type="ECO:0000256" key="2">
    <source>
        <dbReference type="ARBA" id="ARBA00001947"/>
    </source>
</evidence>
<dbReference type="GO" id="GO:0046677">
    <property type="term" value="P:response to antibiotic"/>
    <property type="evidence" value="ECO:0007669"/>
    <property type="project" value="UniProtKB-KW"/>
</dbReference>
<dbReference type="GO" id="GO:0017001">
    <property type="term" value="P:antibiotic catabolic process"/>
    <property type="evidence" value="ECO:0007669"/>
    <property type="project" value="InterPro"/>
</dbReference>
<dbReference type="NCBIfam" id="NF012229">
    <property type="entry name" value="bla_class_B_core"/>
    <property type="match status" value="1"/>
</dbReference>
<dbReference type="RefSeq" id="WP_036208772.1">
    <property type="nucleotide sequence ID" value="NZ_AVPT01000006.1"/>
</dbReference>
<keyword evidence="9" id="KW-0378">Hydrolase</keyword>
<evidence type="ECO:0000256" key="7">
    <source>
        <dbReference type="ARBA" id="ARBA00022729"/>
    </source>
</evidence>
<comment type="subcellular location">
    <subcellularLocation>
        <location evidence="3">Periplasm</location>
    </subcellularLocation>
</comment>
<keyword evidence="11" id="KW-0046">Antibiotic resistance</keyword>
<evidence type="ECO:0000256" key="12">
    <source>
        <dbReference type="SAM" id="SignalP"/>
    </source>
</evidence>
<protein>
    <recommendedName>
        <fullName evidence="5">beta-lactamase</fullName>
        <ecNumber evidence="5">3.5.2.6</ecNumber>
    </recommendedName>
</protein>
<comment type="caution">
    <text evidence="14">The sequence shown here is derived from an EMBL/GenBank/DDBJ whole genome shotgun (WGS) entry which is preliminary data.</text>
</comment>
<evidence type="ECO:0000256" key="8">
    <source>
        <dbReference type="ARBA" id="ARBA00022764"/>
    </source>
</evidence>
<evidence type="ECO:0000313" key="15">
    <source>
        <dbReference type="Proteomes" id="UP000029989"/>
    </source>
</evidence>
<evidence type="ECO:0000259" key="13">
    <source>
        <dbReference type="SMART" id="SM00849"/>
    </source>
</evidence>
<comment type="catalytic activity">
    <reaction evidence="1">
        <text>a beta-lactam + H2O = a substituted beta-amino acid</text>
        <dbReference type="Rhea" id="RHEA:20401"/>
        <dbReference type="ChEBI" id="CHEBI:15377"/>
        <dbReference type="ChEBI" id="CHEBI:35627"/>
        <dbReference type="ChEBI" id="CHEBI:140347"/>
        <dbReference type="EC" id="3.5.2.6"/>
    </reaction>
</comment>
<evidence type="ECO:0000256" key="6">
    <source>
        <dbReference type="ARBA" id="ARBA00022723"/>
    </source>
</evidence>
<dbReference type="OrthoDB" id="9773738at2"/>
<accession>A0A0A0F2G6</accession>
<dbReference type="PANTHER" id="PTHR42951">
    <property type="entry name" value="METALLO-BETA-LACTAMASE DOMAIN-CONTAINING"/>
    <property type="match status" value="1"/>
</dbReference>
<feature type="signal peptide" evidence="12">
    <location>
        <begin position="1"/>
        <end position="21"/>
    </location>
</feature>
<evidence type="ECO:0000256" key="10">
    <source>
        <dbReference type="ARBA" id="ARBA00022833"/>
    </source>
</evidence>
<dbReference type="EMBL" id="AVPT01000006">
    <property type="protein sequence ID" value="KGM56999.1"/>
    <property type="molecule type" value="Genomic_DNA"/>
</dbReference>
<proteinExistence type="inferred from homology"/>
<evidence type="ECO:0000256" key="1">
    <source>
        <dbReference type="ARBA" id="ARBA00001526"/>
    </source>
</evidence>
<keyword evidence="8" id="KW-0574">Periplasm</keyword>
<comment type="similarity">
    <text evidence="4">Belongs to the metallo-beta-lactamase superfamily. Class-B beta-lactamase family.</text>
</comment>
<name>A0A0A0F2G6_9GAMM</name>
<dbReference type="SUPFAM" id="SSF56281">
    <property type="entry name" value="Metallo-hydrolase/oxidoreductase"/>
    <property type="match status" value="1"/>
</dbReference>
<keyword evidence="10" id="KW-0862">Zinc</keyword>
<dbReference type="eggNOG" id="COG0491">
    <property type="taxonomic scope" value="Bacteria"/>
</dbReference>
<dbReference type="GO" id="GO:0008800">
    <property type="term" value="F:beta-lactamase activity"/>
    <property type="evidence" value="ECO:0007669"/>
    <property type="project" value="UniProtKB-EC"/>
</dbReference>
<dbReference type="PROSITE" id="PS51257">
    <property type="entry name" value="PROKAR_LIPOPROTEIN"/>
    <property type="match status" value="1"/>
</dbReference>
<comment type="cofactor">
    <cofactor evidence="2">
        <name>Zn(2+)</name>
        <dbReference type="ChEBI" id="CHEBI:29105"/>
    </cofactor>
</comment>
<gene>
    <name evidence="14" type="ORF">N799_12415</name>
</gene>
<evidence type="ECO:0000256" key="11">
    <source>
        <dbReference type="ARBA" id="ARBA00023251"/>
    </source>
</evidence>
<feature type="domain" description="Metallo-beta-lactamase" evidence="13">
    <location>
        <begin position="57"/>
        <end position="245"/>
    </location>
</feature>
<reference evidence="14 15" key="1">
    <citation type="journal article" date="2015" name="Stand. Genomic Sci.">
        <title>Genomic information of the arsenic-resistant bacterium Lysobacter arseniciresistens type strain ZS79(T) and comparison of Lysobacter draft genomes.</title>
        <authorList>
            <person name="Liu L."/>
            <person name="Zhang S."/>
            <person name="Luo M."/>
            <person name="Wang G."/>
        </authorList>
    </citation>
    <scope>NUCLEOTIDE SEQUENCE [LARGE SCALE GENOMIC DNA]</scope>
    <source>
        <strain evidence="14 15">ZS79</strain>
    </source>
</reference>
<evidence type="ECO:0000313" key="14">
    <source>
        <dbReference type="EMBL" id="KGM56999.1"/>
    </source>
</evidence>
<evidence type="ECO:0000256" key="5">
    <source>
        <dbReference type="ARBA" id="ARBA00012865"/>
    </source>
</evidence>
<dbReference type="Proteomes" id="UP000029989">
    <property type="component" value="Unassembled WGS sequence"/>
</dbReference>
<dbReference type="Gene3D" id="3.60.15.10">
    <property type="entry name" value="Ribonuclease Z/Hydroxyacylglutathione hydrolase-like"/>
    <property type="match status" value="1"/>
</dbReference>
<dbReference type="GO" id="GO:0042597">
    <property type="term" value="C:periplasmic space"/>
    <property type="evidence" value="ECO:0007669"/>
    <property type="project" value="UniProtKB-SubCell"/>
</dbReference>
<dbReference type="Pfam" id="PF00753">
    <property type="entry name" value="Lactamase_B"/>
    <property type="match status" value="1"/>
</dbReference>
<dbReference type="EC" id="3.5.2.6" evidence="5"/>
<keyword evidence="6" id="KW-0479">Metal-binding</keyword>
<dbReference type="InterPro" id="IPR036866">
    <property type="entry name" value="RibonucZ/Hydroxyglut_hydro"/>
</dbReference>
<keyword evidence="7 12" id="KW-0732">Signal</keyword>
<dbReference type="SMART" id="SM00849">
    <property type="entry name" value="Lactamase_B"/>
    <property type="match status" value="1"/>
</dbReference>
<dbReference type="PANTHER" id="PTHR42951:SF17">
    <property type="entry name" value="METALLO-BETA-LACTAMASE DOMAIN-CONTAINING PROTEIN"/>
    <property type="match status" value="1"/>
</dbReference>
<dbReference type="InterPro" id="IPR050855">
    <property type="entry name" value="NDM-1-like"/>
</dbReference>
<evidence type="ECO:0000256" key="9">
    <source>
        <dbReference type="ARBA" id="ARBA00022801"/>
    </source>
</evidence>
<dbReference type="NCBIfam" id="NF033105">
    <property type="entry name" value="bla_subclass_B3"/>
    <property type="match status" value="1"/>
</dbReference>
<organism evidence="14 15">
    <name type="scientific">Lysobacter arseniciresistens ZS79</name>
    <dbReference type="NCBI Taxonomy" id="913325"/>
    <lineage>
        <taxon>Bacteria</taxon>
        <taxon>Pseudomonadati</taxon>
        <taxon>Pseudomonadota</taxon>
        <taxon>Gammaproteobacteria</taxon>
        <taxon>Lysobacterales</taxon>
        <taxon>Lysobacteraceae</taxon>
        <taxon>Novilysobacter</taxon>
    </lineage>
</organism>
<evidence type="ECO:0000256" key="3">
    <source>
        <dbReference type="ARBA" id="ARBA00004418"/>
    </source>
</evidence>
<dbReference type="InterPro" id="IPR001279">
    <property type="entry name" value="Metallo-B-lactamas"/>
</dbReference>
<dbReference type="InterPro" id="IPR001018">
    <property type="entry name" value="Beta-lactamase_class-B_CS"/>
</dbReference>
<evidence type="ECO:0000256" key="4">
    <source>
        <dbReference type="ARBA" id="ARBA00005250"/>
    </source>
</evidence>
<feature type="chain" id="PRO_5001962780" description="beta-lactamase" evidence="12">
    <location>
        <begin position="22"/>
        <end position="293"/>
    </location>
</feature>
<dbReference type="AlphaFoldDB" id="A0A0A0F2G6"/>
<dbReference type="STRING" id="913325.N799_12415"/>